<keyword evidence="6" id="KW-1185">Reference proteome</keyword>
<dbReference type="FunFam" id="3.10.129.10:FF:000104">
    <property type="entry name" value="Thioesterase family protein (AFU_orthologue AFUA_2G16350)"/>
    <property type="match status" value="1"/>
</dbReference>
<evidence type="ECO:0000259" key="4">
    <source>
        <dbReference type="Pfam" id="PF03061"/>
    </source>
</evidence>
<feature type="domain" description="Thioesterase" evidence="4">
    <location>
        <begin position="25"/>
        <end position="116"/>
    </location>
</feature>
<dbReference type="InterPro" id="IPR029069">
    <property type="entry name" value="HotDog_dom_sf"/>
</dbReference>
<sequence length="176" mass="19792">MARHRSDYKYFLTYRTRWSDNDQYAHMNNAVYYHLMDSIINTYLEQHCGCSPNPSNSADSDKTPPAPPIGLVVSSQCTFLSPLSFPQVLVLGLRAKRLGRSSVTYEVGFFLEDDQQDAEASAFGGYTHVFVDRKSRKSVRDGISGKLERGLRAIYAPLQEDDEGTDSKPAKSKSRL</sequence>
<comment type="similarity">
    <text evidence="1">Belongs to the 4-hydroxybenzoyl-CoA thioesterase family.</text>
</comment>
<dbReference type="STRING" id="27342.A0A0H2SNC4"/>
<evidence type="ECO:0000256" key="3">
    <source>
        <dbReference type="SAM" id="MobiDB-lite"/>
    </source>
</evidence>
<dbReference type="InterPro" id="IPR006683">
    <property type="entry name" value="Thioestr_dom"/>
</dbReference>
<dbReference type="InterPro" id="IPR050563">
    <property type="entry name" value="4-hydroxybenzoyl-CoA_TE"/>
</dbReference>
<evidence type="ECO:0000313" key="6">
    <source>
        <dbReference type="Proteomes" id="UP000053477"/>
    </source>
</evidence>
<name>A0A0H2SNC4_9AGAM</name>
<dbReference type="Pfam" id="PF03061">
    <property type="entry name" value="4HBT"/>
    <property type="match status" value="1"/>
</dbReference>
<evidence type="ECO:0000313" key="5">
    <source>
        <dbReference type="EMBL" id="KLO18566.1"/>
    </source>
</evidence>
<dbReference type="PANTHER" id="PTHR31793">
    <property type="entry name" value="4-HYDROXYBENZOYL-COA THIOESTERASE FAMILY MEMBER"/>
    <property type="match status" value="1"/>
</dbReference>
<dbReference type="CDD" id="cd00586">
    <property type="entry name" value="4HBT"/>
    <property type="match status" value="1"/>
</dbReference>
<keyword evidence="2" id="KW-0378">Hydrolase</keyword>
<dbReference type="GO" id="GO:0047617">
    <property type="term" value="F:fatty acyl-CoA hydrolase activity"/>
    <property type="evidence" value="ECO:0007669"/>
    <property type="project" value="TreeGrafter"/>
</dbReference>
<accession>A0A0H2SNC4</accession>
<feature type="region of interest" description="Disordered" evidence="3">
    <location>
        <begin position="154"/>
        <end position="176"/>
    </location>
</feature>
<reference evidence="5 6" key="1">
    <citation type="submission" date="2015-04" db="EMBL/GenBank/DDBJ databases">
        <title>Complete genome sequence of Schizopora paradoxa KUC8140, a cosmopolitan wood degrader in East Asia.</title>
        <authorList>
            <consortium name="DOE Joint Genome Institute"/>
            <person name="Min B."/>
            <person name="Park H."/>
            <person name="Jang Y."/>
            <person name="Kim J.-J."/>
            <person name="Kim K.H."/>
            <person name="Pangilinan J."/>
            <person name="Lipzen A."/>
            <person name="Riley R."/>
            <person name="Grigoriev I.V."/>
            <person name="Spatafora J.W."/>
            <person name="Choi I.-G."/>
        </authorList>
    </citation>
    <scope>NUCLEOTIDE SEQUENCE [LARGE SCALE GENOMIC DNA]</scope>
    <source>
        <strain evidence="5 6">KUC8140</strain>
    </source>
</reference>
<organism evidence="5 6">
    <name type="scientific">Schizopora paradoxa</name>
    <dbReference type="NCBI Taxonomy" id="27342"/>
    <lineage>
        <taxon>Eukaryota</taxon>
        <taxon>Fungi</taxon>
        <taxon>Dikarya</taxon>
        <taxon>Basidiomycota</taxon>
        <taxon>Agaricomycotina</taxon>
        <taxon>Agaricomycetes</taxon>
        <taxon>Hymenochaetales</taxon>
        <taxon>Schizoporaceae</taxon>
        <taxon>Schizopora</taxon>
    </lineage>
</organism>
<dbReference type="AlphaFoldDB" id="A0A0H2SNC4"/>
<dbReference type="Proteomes" id="UP000053477">
    <property type="component" value="Unassembled WGS sequence"/>
</dbReference>
<dbReference type="Gene3D" id="3.10.129.10">
    <property type="entry name" value="Hotdog Thioesterase"/>
    <property type="match status" value="1"/>
</dbReference>
<dbReference type="PANTHER" id="PTHR31793:SF27">
    <property type="entry name" value="NOVEL THIOESTERASE SUPERFAMILY DOMAIN AND SAPOSIN A-TYPE DOMAIN CONTAINING PROTEIN (0610012H03RIK)"/>
    <property type="match status" value="1"/>
</dbReference>
<proteinExistence type="inferred from homology"/>
<gene>
    <name evidence="5" type="ORF">SCHPADRAFT_819704</name>
</gene>
<dbReference type="InParanoid" id="A0A0H2SNC4"/>
<evidence type="ECO:0000256" key="2">
    <source>
        <dbReference type="ARBA" id="ARBA00022801"/>
    </source>
</evidence>
<evidence type="ECO:0000256" key="1">
    <source>
        <dbReference type="ARBA" id="ARBA00005953"/>
    </source>
</evidence>
<dbReference type="SUPFAM" id="SSF54637">
    <property type="entry name" value="Thioesterase/thiol ester dehydrase-isomerase"/>
    <property type="match status" value="1"/>
</dbReference>
<protein>
    <submittedName>
        <fullName evidence="5">Thioesterase family protein-like protein</fullName>
    </submittedName>
</protein>
<dbReference type="EMBL" id="KQ085893">
    <property type="protein sequence ID" value="KLO18566.1"/>
    <property type="molecule type" value="Genomic_DNA"/>
</dbReference>
<dbReference type="OrthoDB" id="2420454at2759"/>